<evidence type="ECO:0000313" key="2">
    <source>
        <dbReference type="Proteomes" id="UP000299102"/>
    </source>
</evidence>
<accession>A0A4C1V6T7</accession>
<reference evidence="1 2" key="1">
    <citation type="journal article" date="2019" name="Commun. Biol.">
        <title>The bagworm genome reveals a unique fibroin gene that provides high tensile strength.</title>
        <authorList>
            <person name="Kono N."/>
            <person name="Nakamura H."/>
            <person name="Ohtoshi R."/>
            <person name="Tomita M."/>
            <person name="Numata K."/>
            <person name="Arakawa K."/>
        </authorList>
    </citation>
    <scope>NUCLEOTIDE SEQUENCE [LARGE SCALE GENOMIC DNA]</scope>
</reference>
<organism evidence="1 2">
    <name type="scientific">Eumeta variegata</name>
    <name type="common">Bagworm moth</name>
    <name type="synonym">Eumeta japonica</name>
    <dbReference type="NCBI Taxonomy" id="151549"/>
    <lineage>
        <taxon>Eukaryota</taxon>
        <taxon>Metazoa</taxon>
        <taxon>Ecdysozoa</taxon>
        <taxon>Arthropoda</taxon>
        <taxon>Hexapoda</taxon>
        <taxon>Insecta</taxon>
        <taxon>Pterygota</taxon>
        <taxon>Neoptera</taxon>
        <taxon>Endopterygota</taxon>
        <taxon>Lepidoptera</taxon>
        <taxon>Glossata</taxon>
        <taxon>Ditrysia</taxon>
        <taxon>Tineoidea</taxon>
        <taxon>Psychidae</taxon>
        <taxon>Oiketicinae</taxon>
        <taxon>Eumeta</taxon>
    </lineage>
</organism>
<protein>
    <submittedName>
        <fullName evidence="1">Uncharacterized protein</fullName>
    </submittedName>
</protein>
<proteinExistence type="predicted"/>
<evidence type="ECO:0000313" key="1">
    <source>
        <dbReference type="EMBL" id="GBP34523.1"/>
    </source>
</evidence>
<dbReference type="EMBL" id="BGZK01000289">
    <property type="protein sequence ID" value="GBP34523.1"/>
    <property type="molecule type" value="Genomic_DNA"/>
</dbReference>
<dbReference type="Proteomes" id="UP000299102">
    <property type="component" value="Unassembled WGS sequence"/>
</dbReference>
<keyword evidence="2" id="KW-1185">Reference proteome</keyword>
<comment type="caution">
    <text evidence="1">The sequence shown here is derived from an EMBL/GenBank/DDBJ whole genome shotgun (WGS) entry which is preliminary data.</text>
</comment>
<gene>
    <name evidence="1" type="ORF">EVAR_29920_1</name>
</gene>
<dbReference type="AlphaFoldDB" id="A0A4C1V6T7"/>
<name>A0A4C1V6T7_EUMVA</name>
<sequence length="141" mass="17172">MYGTNNTHSICIDTDRAGWKKSTFARRWECLHADVDCERRDVNSPGREAAEENRSVRDKPVFILTQRHRHERQKGPSRALPRRRVCRLRPRRCHRNDDHWKRSVLERRSPPEHFRVESSFLYWEAEDLRRSFRPFYRTIVD</sequence>